<accession>A0A510V9J0</accession>
<proteinExistence type="predicted"/>
<keyword evidence="3" id="KW-1185">Reference proteome</keyword>
<comment type="caution">
    <text evidence="2">The sequence shown here is derived from an EMBL/GenBank/DDBJ whole genome shotgun (WGS) entry which is preliminary data.</text>
</comment>
<keyword evidence="1" id="KW-0472">Membrane</keyword>
<feature type="transmembrane region" description="Helical" evidence="1">
    <location>
        <begin position="12"/>
        <end position="35"/>
    </location>
</feature>
<organism evidence="2 3">
    <name type="scientific">Cellulomonas xylanilytica</name>
    <dbReference type="NCBI Taxonomy" id="233583"/>
    <lineage>
        <taxon>Bacteria</taxon>
        <taxon>Bacillati</taxon>
        <taxon>Actinomycetota</taxon>
        <taxon>Actinomycetes</taxon>
        <taxon>Micrococcales</taxon>
        <taxon>Cellulomonadaceae</taxon>
        <taxon>Cellulomonas</taxon>
    </lineage>
</organism>
<dbReference type="Proteomes" id="UP000321118">
    <property type="component" value="Unassembled WGS sequence"/>
</dbReference>
<dbReference type="AlphaFoldDB" id="A0A510V9J0"/>
<protein>
    <submittedName>
        <fullName evidence="2">Uncharacterized protein</fullName>
    </submittedName>
</protein>
<name>A0A510V9J0_9CELL</name>
<evidence type="ECO:0000256" key="1">
    <source>
        <dbReference type="SAM" id="Phobius"/>
    </source>
</evidence>
<reference evidence="2 3" key="1">
    <citation type="submission" date="2019-07" db="EMBL/GenBank/DDBJ databases">
        <title>Whole genome shotgun sequence of Cellulomonas xylanilytica NBRC 101102.</title>
        <authorList>
            <person name="Hosoyama A."/>
            <person name="Uohara A."/>
            <person name="Ohji S."/>
            <person name="Ichikawa N."/>
        </authorList>
    </citation>
    <scope>NUCLEOTIDE SEQUENCE [LARGE SCALE GENOMIC DNA]</scope>
    <source>
        <strain evidence="2 3">NBRC 101102</strain>
    </source>
</reference>
<keyword evidence="1" id="KW-0812">Transmembrane</keyword>
<evidence type="ECO:0000313" key="2">
    <source>
        <dbReference type="EMBL" id="GEK23532.1"/>
    </source>
</evidence>
<gene>
    <name evidence="2" type="ORF">CXY01_40520</name>
</gene>
<keyword evidence="1" id="KW-1133">Transmembrane helix</keyword>
<sequence>MRGDAGVTRRTRVLRWTLGVLAMAAASVVAIVLVAPRITASQPGCAADYPSYPTTAELEASADLILRGTVTSVVEDPDDPLSTAIATIEVTATAKGTAPAGSTVEISYTSCATGDWTEPEAGGEYVVLLDDSADREEDWLPTPVNLDQGFYGVTDGHAVAGPGNPVALDPATLQRLGLS</sequence>
<dbReference type="EMBL" id="BJUB01000018">
    <property type="protein sequence ID" value="GEK23532.1"/>
    <property type="molecule type" value="Genomic_DNA"/>
</dbReference>
<evidence type="ECO:0000313" key="3">
    <source>
        <dbReference type="Proteomes" id="UP000321118"/>
    </source>
</evidence>